<keyword evidence="10" id="KW-1185">Reference proteome</keyword>
<dbReference type="PANTHER" id="PTHR43124:SF4">
    <property type="entry name" value="SUGAR EFFLUX TRANSPORTER"/>
    <property type="match status" value="1"/>
</dbReference>
<gene>
    <name evidence="9" type="ORF">EV141_2451</name>
</gene>
<feature type="domain" description="Major facilitator superfamily (MFS) profile" evidence="8">
    <location>
        <begin position="17"/>
        <end position="396"/>
    </location>
</feature>
<dbReference type="InterPro" id="IPR036259">
    <property type="entry name" value="MFS_trans_sf"/>
</dbReference>
<keyword evidence="4 7" id="KW-1133">Transmembrane helix</keyword>
<dbReference type="PANTHER" id="PTHR43124">
    <property type="entry name" value="PURINE EFFLUX PUMP PBUE"/>
    <property type="match status" value="1"/>
</dbReference>
<comment type="subcellular location">
    <subcellularLocation>
        <location evidence="1">Cell membrane</location>
        <topology evidence="1">Multi-pass membrane protein</topology>
    </subcellularLocation>
</comment>
<dbReference type="GO" id="GO:0022857">
    <property type="term" value="F:transmembrane transporter activity"/>
    <property type="evidence" value="ECO:0007669"/>
    <property type="project" value="InterPro"/>
</dbReference>
<protein>
    <submittedName>
        <fullName evidence="9">Putative MFS family arabinose efflux permease</fullName>
    </submittedName>
</protein>
<accession>A0A4Q7LHG8</accession>
<feature type="transmembrane region" description="Helical" evidence="7">
    <location>
        <begin position="12"/>
        <end position="33"/>
    </location>
</feature>
<evidence type="ECO:0000256" key="4">
    <source>
        <dbReference type="ARBA" id="ARBA00022989"/>
    </source>
</evidence>
<dbReference type="Gene3D" id="1.20.1250.20">
    <property type="entry name" value="MFS general substrate transporter like domains"/>
    <property type="match status" value="1"/>
</dbReference>
<feature type="transmembrane region" description="Helical" evidence="7">
    <location>
        <begin position="171"/>
        <end position="191"/>
    </location>
</feature>
<dbReference type="Pfam" id="PF07690">
    <property type="entry name" value="MFS_1"/>
    <property type="match status" value="1"/>
</dbReference>
<evidence type="ECO:0000313" key="9">
    <source>
        <dbReference type="EMBL" id="RZS53501.1"/>
    </source>
</evidence>
<comment type="caution">
    <text evidence="9">The sequence shown here is derived from an EMBL/GenBank/DDBJ whole genome shotgun (WGS) entry which is preliminary data.</text>
</comment>
<keyword evidence="3 7" id="KW-0812">Transmembrane</keyword>
<evidence type="ECO:0000256" key="6">
    <source>
        <dbReference type="SAM" id="MobiDB-lite"/>
    </source>
</evidence>
<feature type="transmembrane region" description="Helical" evidence="7">
    <location>
        <begin position="138"/>
        <end position="159"/>
    </location>
</feature>
<keyword evidence="2" id="KW-1003">Cell membrane</keyword>
<evidence type="ECO:0000256" key="3">
    <source>
        <dbReference type="ARBA" id="ARBA00022692"/>
    </source>
</evidence>
<feature type="transmembrane region" description="Helical" evidence="7">
    <location>
        <begin position="112"/>
        <end position="131"/>
    </location>
</feature>
<feature type="transmembrane region" description="Helical" evidence="7">
    <location>
        <begin position="53"/>
        <end position="74"/>
    </location>
</feature>
<keyword evidence="5 7" id="KW-0472">Membrane</keyword>
<dbReference type="PROSITE" id="PS50850">
    <property type="entry name" value="MFS"/>
    <property type="match status" value="1"/>
</dbReference>
<feature type="compositionally biased region" description="Basic and acidic residues" evidence="6">
    <location>
        <begin position="435"/>
        <end position="454"/>
    </location>
</feature>
<feature type="region of interest" description="Disordered" evidence="6">
    <location>
        <begin position="423"/>
        <end position="454"/>
    </location>
</feature>
<feature type="transmembrane region" description="Helical" evidence="7">
    <location>
        <begin position="371"/>
        <end position="391"/>
    </location>
</feature>
<dbReference type="OrthoDB" id="2810795at2"/>
<dbReference type="InterPro" id="IPR020846">
    <property type="entry name" value="MFS_dom"/>
</dbReference>
<dbReference type="CDD" id="cd17324">
    <property type="entry name" value="MFS_NepI_like"/>
    <property type="match status" value="1"/>
</dbReference>
<evidence type="ECO:0000256" key="1">
    <source>
        <dbReference type="ARBA" id="ARBA00004651"/>
    </source>
</evidence>
<feature type="transmembrane region" description="Helical" evidence="7">
    <location>
        <begin position="306"/>
        <end position="326"/>
    </location>
</feature>
<proteinExistence type="predicted"/>
<dbReference type="RefSeq" id="WP_130486225.1">
    <property type="nucleotide sequence ID" value="NZ_SGWW01000006.1"/>
</dbReference>
<reference evidence="9 10" key="1">
    <citation type="journal article" date="2015" name="Stand. Genomic Sci.">
        <title>Genomic Encyclopedia of Bacterial and Archaeal Type Strains, Phase III: the genomes of soil and plant-associated and newly described type strains.</title>
        <authorList>
            <person name="Whitman W.B."/>
            <person name="Woyke T."/>
            <person name="Klenk H.P."/>
            <person name="Zhou Y."/>
            <person name="Lilburn T.G."/>
            <person name="Beck B.J."/>
            <person name="De Vos P."/>
            <person name="Vandamme P."/>
            <person name="Eisen J.A."/>
            <person name="Garrity G."/>
            <person name="Hugenholtz P."/>
            <person name="Kyrpides N.C."/>
        </authorList>
    </citation>
    <scope>NUCLEOTIDE SEQUENCE [LARGE SCALE GENOMIC DNA]</scope>
    <source>
        <strain evidence="9 10">CV2</strain>
    </source>
</reference>
<evidence type="ECO:0000259" key="8">
    <source>
        <dbReference type="PROSITE" id="PS50850"/>
    </source>
</evidence>
<dbReference type="InterPro" id="IPR050189">
    <property type="entry name" value="MFS_Efflux_Transporters"/>
</dbReference>
<dbReference type="GO" id="GO:0005886">
    <property type="term" value="C:plasma membrane"/>
    <property type="evidence" value="ECO:0007669"/>
    <property type="project" value="UniProtKB-SubCell"/>
</dbReference>
<evidence type="ECO:0000256" key="2">
    <source>
        <dbReference type="ARBA" id="ARBA00022475"/>
    </source>
</evidence>
<sequence length="454" mass="46657">MTSATPDAATRPFPWVGLLTLAAAIFVMVTSEFLPTGLLPQIAADLDVTEPQVGLLVTIFAGTVVVATAPLAAVTRRFDRKHLILVVMVVFAISNVLAALAPSYAFLVAARILGGLAHGLFWAVAGAYAGYLVPRQQIARAVAVTSGGGTAAFVLGVPAGTALGTAVGWRTSFVVIAIIVAVLLIMIVRFLPAVDHRQSLATGEIAVPARRDTTFPSVLFICLLVLVIVGGQNVFYTYIAPYLIGSVGFAEEAVGGLLFLYGGAGAIGLVLAGVLGSRFPRGALYGMLAVVIVTVASLSLAAGTPLLVVVLLVVWGASFGGIPALMQTRLLHAASPRVRDVGAALLTTAFNIGIGGGAAIGGALFDVVETPQLALVQAGIIAFGLSLLIVADLRRRRRQAAGQTPPDTDDEIAQAGTVALVTGSIALPEHPNQGGDRERDAGADGDARSDEHPR</sequence>
<dbReference type="AlphaFoldDB" id="A0A4Q7LHG8"/>
<evidence type="ECO:0000256" key="7">
    <source>
        <dbReference type="SAM" id="Phobius"/>
    </source>
</evidence>
<feature type="transmembrane region" description="Helical" evidence="7">
    <location>
        <begin position="218"/>
        <end position="244"/>
    </location>
</feature>
<feature type="transmembrane region" description="Helical" evidence="7">
    <location>
        <begin position="256"/>
        <end position="275"/>
    </location>
</feature>
<dbReference type="InterPro" id="IPR011701">
    <property type="entry name" value="MFS"/>
</dbReference>
<evidence type="ECO:0000313" key="10">
    <source>
        <dbReference type="Proteomes" id="UP000293519"/>
    </source>
</evidence>
<dbReference type="SUPFAM" id="SSF103473">
    <property type="entry name" value="MFS general substrate transporter"/>
    <property type="match status" value="1"/>
</dbReference>
<dbReference type="Proteomes" id="UP000293519">
    <property type="component" value="Unassembled WGS sequence"/>
</dbReference>
<name>A0A4Q7LHG8_9MICO</name>
<feature type="transmembrane region" description="Helical" evidence="7">
    <location>
        <begin position="338"/>
        <end position="365"/>
    </location>
</feature>
<dbReference type="EMBL" id="SGWW01000006">
    <property type="protein sequence ID" value="RZS53501.1"/>
    <property type="molecule type" value="Genomic_DNA"/>
</dbReference>
<organism evidence="9 10">
    <name type="scientific">Microcella putealis</name>
    <dbReference type="NCBI Taxonomy" id="337005"/>
    <lineage>
        <taxon>Bacteria</taxon>
        <taxon>Bacillati</taxon>
        <taxon>Actinomycetota</taxon>
        <taxon>Actinomycetes</taxon>
        <taxon>Micrococcales</taxon>
        <taxon>Microbacteriaceae</taxon>
        <taxon>Microcella</taxon>
    </lineage>
</organism>
<feature type="transmembrane region" description="Helical" evidence="7">
    <location>
        <begin position="83"/>
        <end position="106"/>
    </location>
</feature>
<evidence type="ECO:0000256" key="5">
    <source>
        <dbReference type="ARBA" id="ARBA00023136"/>
    </source>
</evidence>
<feature type="transmembrane region" description="Helical" evidence="7">
    <location>
        <begin position="282"/>
        <end position="300"/>
    </location>
</feature>